<dbReference type="PROSITE" id="PS50082">
    <property type="entry name" value="WD_REPEATS_2"/>
    <property type="match status" value="1"/>
</dbReference>
<evidence type="ECO:0000313" key="6">
    <source>
        <dbReference type="Proteomes" id="UP000541558"/>
    </source>
</evidence>
<feature type="repeat" description="WD" evidence="3">
    <location>
        <begin position="10"/>
        <end position="51"/>
    </location>
</feature>
<dbReference type="InterPro" id="IPR050505">
    <property type="entry name" value="WDR55/POC1"/>
</dbReference>
<name>A0A8H5B0S2_9AGAR</name>
<evidence type="ECO:0000256" key="2">
    <source>
        <dbReference type="ARBA" id="ARBA00022737"/>
    </source>
</evidence>
<accession>A0A8H5B0S2</accession>
<evidence type="ECO:0000256" key="4">
    <source>
        <dbReference type="SAM" id="Phobius"/>
    </source>
</evidence>
<organism evidence="5 6">
    <name type="scientific">Ephemerocybe angulata</name>
    <dbReference type="NCBI Taxonomy" id="980116"/>
    <lineage>
        <taxon>Eukaryota</taxon>
        <taxon>Fungi</taxon>
        <taxon>Dikarya</taxon>
        <taxon>Basidiomycota</taxon>
        <taxon>Agaricomycotina</taxon>
        <taxon>Agaricomycetes</taxon>
        <taxon>Agaricomycetidae</taxon>
        <taxon>Agaricales</taxon>
        <taxon>Agaricineae</taxon>
        <taxon>Psathyrellaceae</taxon>
        <taxon>Ephemerocybe</taxon>
    </lineage>
</organism>
<keyword evidence="6" id="KW-1185">Reference proteome</keyword>
<dbReference type="SUPFAM" id="SSF50978">
    <property type="entry name" value="WD40 repeat-like"/>
    <property type="match status" value="1"/>
</dbReference>
<dbReference type="AlphaFoldDB" id="A0A8H5B0S2"/>
<dbReference type="PANTHER" id="PTHR44019">
    <property type="entry name" value="WD REPEAT-CONTAINING PROTEIN 55"/>
    <property type="match status" value="1"/>
</dbReference>
<dbReference type="PANTHER" id="PTHR44019:SF8">
    <property type="entry name" value="POC1 CENTRIOLAR PROTEIN HOMOLOG"/>
    <property type="match status" value="1"/>
</dbReference>
<proteinExistence type="predicted"/>
<evidence type="ECO:0000256" key="3">
    <source>
        <dbReference type="PROSITE-ProRule" id="PRU00221"/>
    </source>
</evidence>
<keyword evidence="4" id="KW-1133">Transmembrane helix</keyword>
<gene>
    <name evidence="5" type="ORF">D9611_010066</name>
</gene>
<dbReference type="EMBL" id="JAACJK010000223">
    <property type="protein sequence ID" value="KAF5313627.1"/>
    <property type="molecule type" value="Genomic_DNA"/>
</dbReference>
<evidence type="ECO:0008006" key="7">
    <source>
        <dbReference type="Google" id="ProtNLM"/>
    </source>
</evidence>
<dbReference type="Proteomes" id="UP000541558">
    <property type="component" value="Unassembled WGS sequence"/>
</dbReference>
<comment type="caution">
    <text evidence="5">The sequence shown here is derived from an EMBL/GenBank/DDBJ whole genome shotgun (WGS) entry which is preliminary data.</text>
</comment>
<dbReference type="Gene3D" id="2.130.10.10">
    <property type="entry name" value="YVTN repeat-like/Quinoprotein amine dehydrogenase"/>
    <property type="match status" value="2"/>
</dbReference>
<protein>
    <recommendedName>
        <fullName evidence="7">WD40 repeat-like protein</fullName>
    </recommendedName>
</protein>
<keyword evidence="4" id="KW-0472">Membrane</keyword>
<feature type="transmembrane region" description="Helical" evidence="4">
    <location>
        <begin position="335"/>
        <end position="359"/>
    </location>
</feature>
<dbReference type="SMART" id="SM00320">
    <property type="entry name" value="WD40"/>
    <property type="match status" value="3"/>
</dbReference>
<evidence type="ECO:0000256" key="1">
    <source>
        <dbReference type="ARBA" id="ARBA00022574"/>
    </source>
</evidence>
<dbReference type="InterPro" id="IPR036322">
    <property type="entry name" value="WD40_repeat_dom_sf"/>
</dbReference>
<dbReference type="InterPro" id="IPR001680">
    <property type="entry name" value="WD40_rpt"/>
</dbReference>
<evidence type="ECO:0000313" key="5">
    <source>
        <dbReference type="EMBL" id="KAF5313627.1"/>
    </source>
</evidence>
<reference evidence="5 6" key="1">
    <citation type="journal article" date="2020" name="ISME J.">
        <title>Uncovering the hidden diversity of litter-decomposition mechanisms in mushroom-forming fungi.</title>
        <authorList>
            <person name="Floudas D."/>
            <person name="Bentzer J."/>
            <person name="Ahren D."/>
            <person name="Johansson T."/>
            <person name="Persson P."/>
            <person name="Tunlid A."/>
        </authorList>
    </citation>
    <scope>NUCLEOTIDE SEQUENCE [LARGE SCALE GENOMIC DNA]</scope>
    <source>
        <strain evidence="5 6">CBS 175.51</strain>
    </source>
</reference>
<keyword evidence="2" id="KW-0677">Repeat</keyword>
<keyword evidence="1 3" id="KW-0853">WD repeat</keyword>
<dbReference type="InterPro" id="IPR015943">
    <property type="entry name" value="WD40/YVTN_repeat-like_dom_sf"/>
</dbReference>
<dbReference type="OrthoDB" id="3238562at2759"/>
<sequence length="450" mass="49790">MHFERTQELEGVHQARVKWLEFSPISPHLASGDDAGLLVVWDIRTGQAITTLGLKGGISVIAWDQNKRDRLFAGLDKGDVLVIDSFKTPYHSAKTGVIGAPVHAITTSSNGRLAWAIGSEVHIACEMRGGSWVTVDILPAPVLHGNRQITDQPIRPRSLHFHKRSSQLIVSYLYHGIVCWDLSTSIQLWDIPPTTSQPTIGYSVTLPDISTLVISDMATGAVAYSLKDRKVVGKLNLQLQGERNVPIVVAALRGTSRAICGNHDGSVSVWDVAHDEMSQRLHHAADGLVQCVAAQTYIDEEFLASTVVKDKPVIKIWKSRRGLSMYQIVIYRYEGYFEASVVFIIVISLLGLTLAWLLYSHEGFLAGTCDYGHSFVQWVGEILHRHIASPAEAFLGTVSLKMKAKLRQWLNIEEAIGDKVGEAIEAIEEVAKEVAKAKRKTRWGKDIFDM</sequence>
<keyword evidence="4" id="KW-0812">Transmembrane</keyword>